<dbReference type="PROSITE" id="PS50077">
    <property type="entry name" value="HEAT_REPEAT"/>
    <property type="match status" value="2"/>
</dbReference>
<reference evidence="2 3" key="1">
    <citation type="submission" date="2019-09" db="EMBL/GenBank/DDBJ databases">
        <title>Gimesia benthica sp. nov., a novel bacterium isolated from deep-sea water of the Northwest Indian Ocean.</title>
        <authorList>
            <person name="Dai X."/>
        </authorList>
    </citation>
    <scope>NUCLEOTIDE SEQUENCE [LARGE SCALE GENOMIC DNA]</scope>
    <source>
        <strain evidence="2 3">E7</strain>
    </source>
</reference>
<dbReference type="AlphaFoldDB" id="A0A6I6A7H3"/>
<dbReference type="GO" id="GO:0016491">
    <property type="term" value="F:oxidoreductase activity"/>
    <property type="evidence" value="ECO:0007669"/>
    <property type="project" value="TreeGrafter"/>
</dbReference>
<dbReference type="SUPFAM" id="SSF48371">
    <property type="entry name" value="ARM repeat"/>
    <property type="match status" value="1"/>
</dbReference>
<dbReference type="InterPro" id="IPR000225">
    <property type="entry name" value="Armadillo"/>
</dbReference>
<dbReference type="InterPro" id="IPR021133">
    <property type="entry name" value="HEAT_type_2"/>
</dbReference>
<name>A0A6I6A7H3_9PLAN</name>
<protein>
    <submittedName>
        <fullName evidence="2">HEAT repeat domain-containing protein</fullName>
    </submittedName>
</protein>
<dbReference type="PANTHER" id="PTHR12697">
    <property type="entry name" value="PBS LYASE HEAT-LIKE PROTEIN"/>
    <property type="match status" value="1"/>
</dbReference>
<accession>A0A6I6A7H3</accession>
<dbReference type="InterPro" id="IPR004155">
    <property type="entry name" value="PBS_lyase_HEAT"/>
</dbReference>
<dbReference type="Pfam" id="PF13646">
    <property type="entry name" value="HEAT_2"/>
    <property type="match status" value="6"/>
</dbReference>
<dbReference type="Gene3D" id="1.25.10.10">
    <property type="entry name" value="Leucine-rich Repeat Variant"/>
    <property type="match status" value="6"/>
</dbReference>
<keyword evidence="3" id="KW-1185">Reference proteome</keyword>
<evidence type="ECO:0000313" key="2">
    <source>
        <dbReference type="EMBL" id="QGQ21918.1"/>
    </source>
</evidence>
<dbReference type="SMART" id="SM00567">
    <property type="entry name" value="EZ_HEAT"/>
    <property type="match status" value="15"/>
</dbReference>
<proteinExistence type="predicted"/>
<evidence type="ECO:0000256" key="1">
    <source>
        <dbReference type="ARBA" id="ARBA00045876"/>
    </source>
</evidence>
<dbReference type="SMART" id="SM00185">
    <property type="entry name" value="ARM"/>
    <property type="match status" value="4"/>
</dbReference>
<dbReference type="PANTHER" id="PTHR12697:SF5">
    <property type="entry name" value="DEOXYHYPUSINE HYDROXYLASE"/>
    <property type="match status" value="1"/>
</dbReference>
<organism evidence="2 3">
    <name type="scientific">Gimesia benthica</name>
    <dbReference type="NCBI Taxonomy" id="2608982"/>
    <lineage>
        <taxon>Bacteria</taxon>
        <taxon>Pseudomonadati</taxon>
        <taxon>Planctomycetota</taxon>
        <taxon>Planctomycetia</taxon>
        <taxon>Planctomycetales</taxon>
        <taxon>Planctomycetaceae</taxon>
        <taxon>Gimesia</taxon>
    </lineage>
</organism>
<dbReference type="Proteomes" id="UP000427281">
    <property type="component" value="Chromosome"/>
</dbReference>
<gene>
    <name evidence="2" type="ORF">F1728_04075</name>
</gene>
<dbReference type="InterPro" id="IPR016024">
    <property type="entry name" value="ARM-type_fold"/>
</dbReference>
<evidence type="ECO:0000313" key="3">
    <source>
        <dbReference type="Proteomes" id="UP000427281"/>
    </source>
</evidence>
<dbReference type="KEGG" id="gim:F1728_04075"/>
<sequence>MNSFLSTDHWYSQRSAPGTMLMRQLLTAGLTLAICLLATPLLLSASMDVNKLVQELKSNNEDAQALAAHQLGELGPSAKAAVPALISVVKEGSVAARSEAITALGKIGPDASAAVPELAKVLRGYSVILKYNTLQALRQIGPGAKPALKQIMPLLESNNSYLKISAAWAAAKIDPENQETLNQVIPILLEGLNISINEVRNDAALALAQIGAPAVKPLLTTLKHEHEANHNQECQQICDVLAQMGAGGESAIPTLIKILEKVDDPNLVWRAAHALGNIRSQPEKVVPALTEVLTNKSEIVRANAAISLGDFGPEAKSAVPALTKLLSDPELNVKLDAATALGAIGPDAASAVPELASAMQAGPVSLTLTSASALAAIGDASVPALNKMLQDDSPLKLLAVHVLGEIGTGAGASIPELIKLLDSTDPEVKMSAITSLGEMGPAAKKAEPQLLEILKSAQDRTRNAAVFALSKMGSKAAIPEIKKLAAESSDDERLQLVCAWALVRNNPHDPETIKTALPGLTKALTDERPLVRREAANAISLMGPEAKSAIPALTAALKEEENPRVIQELITALAEIGPAAAPAISAIAPYLNSGNVDLRLVATYAMARFGKVAKAEVPQLEKTLKSSNNNMENAVTLWALTKIDPTPQRAEKAAPVMAKVVTDHPNPDARLEAAISLGEYGIKTPEIKQALEAASKDQDPRVKKAAAAALKKLSS</sequence>
<comment type="function">
    <text evidence="1">Catalyzes the hydroxylation of the N(6)-(4-aminobutyl)-L-lysine intermediate produced by deoxyhypusine synthase/DHPS on a critical lysine of the eukaryotic translation initiation factor 5A/eIF-5A. This is the second step of the post-translational modification of that lysine into an unusual amino acid residue named hypusine. Hypusination is unique to mature eIF-5A factor and is essential for its function.</text>
</comment>
<dbReference type="EMBL" id="CP043930">
    <property type="protein sequence ID" value="QGQ21918.1"/>
    <property type="molecule type" value="Genomic_DNA"/>
</dbReference>
<dbReference type="InterPro" id="IPR011989">
    <property type="entry name" value="ARM-like"/>
</dbReference>